<name>A0A1M5JDJ8_9FLAO</name>
<dbReference type="AlphaFoldDB" id="A0A1M5JDJ8"/>
<gene>
    <name evidence="2" type="ORF">SAMN05443663_102684</name>
</gene>
<evidence type="ECO:0000313" key="2">
    <source>
        <dbReference type="EMBL" id="SHG38617.1"/>
    </source>
</evidence>
<dbReference type="InterPro" id="IPR046203">
    <property type="entry name" value="DUF6236"/>
</dbReference>
<reference evidence="3" key="1">
    <citation type="submission" date="2016-11" db="EMBL/GenBank/DDBJ databases">
        <authorList>
            <person name="Varghese N."/>
            <person name="Submissions S."/>
        </authorList>
    </citation>
    <scope>NUCLEOTIDE SEQUENCE [LARGE SCALE GENOMIC DNA]</scope>
    <source>
        <strain evidence="3">DSM 17963</strain>
    </source>
</reference>
<accession>A0A1M5JDJ8</accession>
<protein>
    <submittedName>
        <fullName evidence="2">Uncharacterized protein</fullName>
    </submittedName>
</protein>
<organism evidence="2 3">
    <name type="scientific">Flavobacterium defluvii</name>
    <dbReference type="NCBI Taxonomy" id="370979"/>
    <lineage>
        <taxon>Bacteria</taxon>
        <taxon>Pseudomonadati</taxon>
        <taxon>Bacteroidota</taxon>
        <taxon>Flavobacteriia</taxon>
        <taxon>Flavobacteriales</taxon>
        <taxon>Flavobacteriaceae</taxon>
        <taxon>Flavobacterium</taxon>
    </lineage>
</organism>
<dbReference type="Pfam" id="PF19749">
    <property type="entry name" value="DUF6236"/>
    <property type="match status" value="1"/>
</dbReference>
<keyword evidence="1" id="KW-0472">Membrane</keyword>
<sequence length="327" mass="37906">MEPLIYYPTFEPPTDAWLKFSLLYFENFRPIIPYSRRGLVSDNYARIIENTDLIRPYSPGADVGYRASLKAIEEADKIFASTHERSLLFNSANLIRKWQNSANWNFNVYHEKFSDIWADYCERNNIGRRTENGIMLPEELAFLFMTYLAKEIAFEESAAIITDNNKYDNFTNYSRSTTPSLNHRTRFAKGIINLLIPKNLADVPFERLIEFREKNRDYLRAFNAELQNIQEKIGEGYSEQDFINNYNNIYSEFSRQVLLTGLGLASVPFAAYMLIKNPAATSPEYVKEILGALGVIIGGGYALNRALRDNETGRYCKKYMTNLERIR</sequence>
<evidence type="ECO:0000256" key="1">
    <source>
        <dbReference type="SAM" id="Phobius"/>
    </source>
</evidence>
<dbReference type="Proteomes" id="UP000184071">
    <property type="component" value="Unassembled WGS sequence"/>
</dbReference>
<dbReference type="EMBL" id="FQWC01000002">
    <property type="protein sequence ID" value="SHG38617.1"/>
    <property type="molecule type" value="Genomic_DNA"/>
</dbReference>
<keyword evidence="1" id="KW-0812">Transmembrane</keyword>
<keyword evidence="3" id="KW-1185">Reference proteome</keyword>
<dbReference type="OrthoDB" id="7054050at2"/>
<evidence type="ECO:0000313" key="3">
    <source>
        <dbReference type="Proteomes" id="UP000184071"/>
    </source>
</evidence>
<keyword evidence="1" id="KW-1133">Transmembrane helix</keyword>
<dbReference type="RefSeq" id="WP_073414814.1">
    <property type="nucleotide sequence ID" value="NZ_FQWC01000002.1"/>
</dbReference>
<dbReference type="STRING" id="370979.SAMN05443663_102684"/>
<proteinExistence type="predicted"/>
<feature type="transmembrane region" description="Helical" evidence="1">
    <location>
        <begin position="257"/>
        <end position="275"/>
    </location>
</feature>